<dbReference type="AlphaFoldDB" id="A0A5C8K9J6"/>
<evidence type="ECO:0000313" key="3">
    <source>
        <dbReference type="Proteomes" id="UP000321926"/>
    </source>
</evidence>
<proteinExistence type="predicted"/>
<accession>A0A5C8K9J6</accession>
<dbReference type="RefSeq" id="WP_147921015.1">
    <property type="nucleotide sequence ID" value="NZ_VRTY01000019.1"/>
</dbReference>
<evidence type="ECO:0000256" key="1">
    <source>
        <dbReference type="SAM" id="MobiDB-lite"/>
    </source>
</evidence>
<organism evidence="2 3">
    <name type="scientific">Pontibacter qinzhouensis</name>
    <dbReference type="NCBI Taxonomy" id="2603253"/>
    <lineage>
        <taxon>Bacteria</taxon>
        <taxon>Pseudomonadati</taxon>
        <taxon>Bacteroidota</taxon>
        <taxon>Cytophagia</taxon>
        <taxon>Cytophagales</taxon>
        <taxon>Hymenobacteraceae</taxon>
        <taxon>Pontibacter</taxon>
    </lineage>
</organism>
<keyword evidence="3" id="KW-1185">Reference proteome</keyword>
<dbReference type="OrthoDB" id="852239at2"/>
<sequence>MITTPKKLNFKIAFLKEMQVSVLVFLLSFTACQSPEQNQADTVAAEQTPTTSLADSLAQKERRPAPEFHRIPTDMAQERVYVCDDANADVFHTQYDCELLAACKTVKKNVTIIRAVEDYGRYNCDICSKDLAVIFDDQQVIQKR</sequence>
<gene>
    <name evidence="2" type="ORF">FVR03_06960</name>
</gene>
<feature type="compositionally biased region" description="Basic and acidic residues" evidence="1">
    <location>
        <begin position="58"/>
        <end position="67"/>
    </location>
</feature>
<reference evidence="2 3" key="1">
    <citation type="submission" date="2019-08" db="EMBL/GenBank/DDBJ databases">
        <authorList>
            <person name="Shi S."/>
        </authorList>
    </citation>
    <scope>NUCLEOTIDE SEQUENCE [LARGE SCALE GENOMIC DNA]</scope>
    <source>
        <strain evidence="2 3">GY10130</strain>
    </source>
</reference>
<dbReference type="EMBL" id="VRTY01000019">
    <property type="protein sequence ID" value="TXK49116.1"/>
    <property type="molecule type" value="Genomic_DNA"/>
</dbReference>
<name>A0A5C8K9J6_9BACT</name>
<comment type="caution">
    <text evidence="2">The sequence shown here is derived from an EMBL/GenBank/DDBJ whole genome shotgun (WGS) entry which is preliminary data.</text>
</comment>
<protein>
    <submittedName>
        <fullName evidence="2">Uncharacterized protein</fullName>
    </submittedName>
</protein>
<feature type="region of interest" description="Disordered" evidence="1">
    <location>
        <begin position="40"/>
        <end position="67"/>
    </location>
</feature>
<feature type="compositionally biased region" description="Polar residues" evidence="1">
    <location>
        <begin position="40"/>
        <end position="54"/>
    </location>
</feature>
<evidence type="ECO:0000313" key="2">
    <source>
        <dbReference type="EMBL" id="TXK49116.1"/>
    </source>
</evidence>
<dbReference type="PROSITE" id="PS51257">
    <property type="entry name" value="PROKAR_LIPOPROTEIN"/>
    <property type="match status" value="1"/>
</dbReference>
<dbReference type="Proteomes" id="UP000321926">
    <property type="component" value="Unassembled WGS sequence"/>
</dbReference>